<accession>A0A0K9PCB5</accession>
<feature type="domain" description="LysM" evidence="2">
    <location>
        <begin position="35"/>
        <end position="79"/>
    </location>
</feature>
<dbReference type="SUPFAM" id="SSF54106">
    <property type="entry name" value="LysM domain"/>
    <property type="match status" value="1"/>
</dbReference>
<dbReference type="Proteomes" id="UP000036987">
    <property type="component" value="Unassembled WGS sequence"/>
</dbReference>
<feature type="compositionally biased region" description="Polar residues" evidence="1">
    <location>
        <begin position="204"/>
        <end position="213"/>
    </location>
</feature>
<evidence type="ECO:0000259" key="2">
    <source>
        <dbReference type="PROSITE" id="PS51782"/>
    </source>
</evidence>
<dbReference type="Gene3D" id="3.10.350.10">
    <property type="entry name" value="LysM domain"/>
    <property type="match status" value="1"/>
</dbReference>
<dbReference type="PANTHER" id="PTHR20932">
    <property type="entry name" value="LYSM AND PUTATIVE PEPTIDOGLYCAN-BINDING DOMAIN-CONTAINING PROTEIN"/>
    <property type="match status" value="1"/>
</dbReference>
<name>A0A0K9PCB5_ZOSMR</name>
<dbReference type="InterPro" id="IPR018392">
    <property type="entry name" value="LysM"/>
</dbReference>
<evidence type="ECO:0000313" key="3">
    <source>
        <dbReference type="EMBL" id="KMZ66703.1"/>
    </source>
</evidence>
<dbReference type="PROSITE" id="PS51782">
    <property type="entry name" value="LYSM"/>
    <property type="match status" value="1"/>
</dbReference>
<dbReference type="InterPro" id="IPR045030">
    <property type="entry name" value="LYSM1-4"/>
</dbReference>
<dbReference type="OrthoDB" id="538216at2759"/>
<dbReference type="AlphaFoldDB" id="A0A0K9PCB5"/>
<evidence type="ECO:0000313" key="4">
    <source>
        <dbReference type="Proteomes" id="UP000036987"/>
    </source>
</evidence>
<dbReference type="PANTHER" id="PTHR20932:SF36">
    <property type="entry name" value="OS03G0110600 PROTEIN"/>
    <property type="match status" value="1"/>
</dbReference>
<reference evidence="4" key="1">
    <citation type="journal article" date="2016" name="Nature">
        <title>The genome of the seagrass Zostera marina reveals angiosperm adaptation to the sea.</title>
        <authorList>
            <person name="Olsen J.L."/>
            <person name="Rouze P."/>
            <person name="Verhelst B."/>
            <person name="Lin Y.-C."/>
            <person name="Bayer T."/>
            <person name="Collen J."/>
            <person name="Dattolo E."/>
            <person name="De Paoli E."/>
            <person name="Dittami S."/>
            <person name="Maumus F."/>
            <person name="Michel G."/>
            <person name="Kersting A."/>
            <person name="Lauritano C."/>
            <person name="Lohaus R."/>
            <person name="Toepel M."/>
            <person name="Tonon T."/>
            <person name="Vanneste K."/>
            <person name="Amirebrahimi M."/>
            <person name="Brakel J."/>
            <person name="Bostroem C."/>
            <person name="Chovatia M."/>
            <person name="Grimwood J."/>
            <person name="Jenkins J.W."/>
            <person name="Jueterbock A."/>
            <person name="Mraz A."/>
            <person name="Stam W.T."/>
            <person name="Tice H."/>
            <person name="Bornberg-Bauer E."/>
            <person name="Green P.J."/>
            <person name="Pearson G.A."/>
            <person name="Procaccini G."/>
            <person name="Duarte C.M."/>
            <person name="Schmutz J."/>
            <person name="Reusch T.B.H."/>
            <person name="Van de Peer Y."/>
        </authorList>
    </citation>
    <scope>NUCLEOTIDE SEQUENCE [LARGE SCALE GENOMIC DNA]</scope>
    <source>
        <strain evidence="4">cv. Finnish</strain>
    </source>
</reference>
<dbReference type="SMART" id="SM00257">
    <property type="entry name" value="LysM"/>
    <property type="match status" value="1"/>
</dbReference>
<dbReference type="InterPro" id="IPR036779">
    <property type="entry name" value="LysM_dom_sf"/>
</dbReference>
<proteinExistence type="predicted"/>
<gene>
    <name evidence="3" type="ORF">ZOSMA_28G00630</name>
</gene>
<dbReference type="OMA" id="YSKICND"/>
<dbReference type="EMBL" id="LFYR01000958">
    <property type="protein sequence ID" value="KMZ66703.1"/>
    <property type="molecule type" value="Genomic_DNA"/>
</dbReference>
<sequence length="317" mass="35298">MNEEGMKRGGNSSSNVGFNDACRIGGGDGTGVRYIEHQVSRFDTLAGIAINYGVEVEDIKRMNCLMTDFQMFAHKKVKIPLPRRYQPSQNLSNGSSHNRSNNHIDLQQRFQSLKLKSSRPKVMSPAMANLQGYYGLSGTNTKLNNLHLQPHGNHRKTRSVSGYVSDNEEVIVETNMVADGENNSDVDRFYSENSVRRRQKTDGESSYNNTSGVLSRAKNEAYSSGKTRRNPTPIPKRFGAKADLDLGRQNSTPIGDLITGNRLFSVKKSSSTSNLQESDNSSVWPPTPKWIFNTNLPLFDGLSKPIVPRIQRKTALD</sequence>
<comment type="caution">
    <text evidence="3">The sequence shown here is derived from an EMBL/GenBank/DDBJ whole genome shotgun (WGS) entry which is preliminary data.</text>
</comment>
<organism evidence="3 4">
    <name type="scientific">Zostera marina</name>
    <name type="common">Eelgrass</name>
    <dbReference type="NCBI Taxonomy" id="29655"/>
    <lineage>
        <taxon>Eukaryota</taxon>
        <taxon>Viridiplantae</taxon>
        <taxon>Streptophyta</taxon>
        <taxon>Embryophyta</taxon>
        <taxon>Tracheophyta</taxon>
        <taxon>Spermatophyta</taxon>
        <taxon>Magnoliopsida</taxon>
        <taxon>Liliopsida</taxon>
        <taxon>Zosteraceae</taxon>
        <taxon>Zostera</taxon>
    </lineage>
</organism>
<keyword evidence="4" id="KW-1185">Reference proteome</keyword>
<feature type="region of interest" description="Disordered" evidence="1">
    <location>
        <begin position="181"/>
        <end position="239"/>
    </location>
</feature>
<evidence type="ECO:0000256" key="1">
    <source>
        <dbReference type="SAM" id="MobiDB-lite"/>
    </source>
</evidence>
<dbReference type="CDD" id="cd00118">
    <property type="entry name" value="LysM"/>
    <property type="match status" value="1"/>
</dbReference>
<protein>
    <recommendedName>
        <fullName evidence="2">LysM domain-containing protein</fullName>
    </recommendedName>
</protein>